<dbReference type="AlphaFoldDB" id="E0NRK9"/>
<dbReference type="CDD" id="cd02440">
    <property type="entry name" value="AdoMet_MTases"/>
    <property type="match status" value="1"/>
</dbReference>
<dbReference type="GO" id="GO:0032259">
    <property type="term" value="P:methylation"/>
    <property type="evidence" value="ECO:0007669"/>
    <property type="project" value="UniProtKB-KW"/>
</dbReference>
<proteinExistence type="predicted"/>
<dbReference type="OrthoDB" id="9785995at2"/>
<evidence type="ECO:0000256" key="2">
    <source>
        <dbReference type="ARBA" id="ARBA00022679"/>
    </source>
</evidence>
<dbReference type="GO" id="GO:0005840">
    <property type="term" value="C:ribosome"/>
    <property type="evidence" value="ECO:0007669"/>
    <property type="project" value="UniProtKB-KW"/>
</dbReference>
<dbReference type="InterPro" id="IPR029063">
    <property type="entry name" value="SAM-dependent_MTases_sf"/>
</dbReference>
<accession>E0NRK9</accession>
<dbReference type="Gene3D" id="3.40.50.150">
    <property type="entry name" value="Vaccinia Virus protein VP39"/>
    <property type="match status" value="1"/>
</dbReference>
<evidence type="ECO:0000256" key="1">
    <source>
        <dbReference type="ARBA" id="ARBA00022603"/>
    </source>
</evidence>
<dbReference type="GO" id="GO:0008276">
    <property type="term" value="F:protein methyltransferase activity"/>
    <property type="evidence" value="ECO:0007669"/>
    <property type="project" value="TreeGrafter"/>
</dbReference>
<keyword evidence="4" id="KW-1185">Reference proteome</keyword>
<dbReference type="InterPro" id="IPR050078">
    <property type="entry name" value="Ribosomal_L11_MeTrfase_PrmA"/>
</dbReference>
<dbReference type="Pfam" id="PF06325">
    <property type="entry name" value="PrmA"/>
    <property type="match status" value="1"/>
</dbReference>
<keyword evidence="3" id="KW-0689">Ribosomal protein</keyword>
<gene>
    <name evidence="3" type="primary">prmA</name>
    <name evidence="3" type="ORF">HMPREF0658_0810</name>
</gene>
<dbReference type="PANTHER" id="PTHR43648">
    <property type="entry name" value="ELECTRON TRANSFER FLAVOPROTEIN BETA SUBUNIT LYSINE METHYLTRANSFERASE"/>
    <property type="match status" value="1"/>
</dbReference>
<organism evidence="3 4">
    <name type="scientific">Hoylesella marshii DSM 16973 = JCM 13450</name>
    <dbReference type="NCBI Taxonomy" id="862515"/>
    <lineage>
        <taxon>Bacteria</taxon>
        <taxon>Pseudomonadati</taxon>
        <taxon>Bacteroidota</taxon>
        <taxon>Bacteroidia</taxon>
        <taxon>Bacteroidales</taxon>
        <taxon>Prevotellaceae</taxon>
        <taxon>Hoylesella</taxon>
    </lineage>
</organism>
<name>E0NRK9_9BACT</name>
<dbReference type="EC" id="2.1.1.-" evidence="3"/>
<reference evidence="3" key="1">
    <citation type="submission" date="2010-07" db="EMBL/GenBank/DDBJ databases">
        <authorList>
            <person name="Muzny D."/>
            <person name="Qin X."/>
            <person name="Deng J."/>
            <person name="Jiang H."/>
            <person name="Liu Y."/>
            <person name="Qu J."/>
            <person name="Song X.-Z."/>
            <person name="Zhang L."/>
            <person name="Thornton R."/>
            <person name="Coyle M."/>
            <person name="Francisco L."/>
            <person name="Jackson L."/>
            <person name="Javaid M."/>
            <person name="Korchina V."/>
            <person name="Kovar C."/>
            <person name="Mata R."/>
            <person name="Mathew T."/>
            <person name="Ngo R."/>
            <person name="Nguyen L."/>
            <person name="Nguyen N."/>
            <person name="Okwuonu G."/>
            <person name="Ongeri F."/>
            <person name="Pham C."/>
            <person name="Simmons D."/>
            <person name="Wilczek-Boney K."/>
            <person name="Hale W."/>
            <person name="Jakkamsetti A."/>
            <person name="Pham P."/>
            <person name="Ruth R."/>
            <person name="San Lucas F."/>
            <person name="Warren J."/>
            <person name="Zhang J."/>
            <person name="Zhao Z."/>
            <person name="Zhou C."/>
            <person name="Zhu D."/>
            <person name="Lee S."/>
            <person name="Bess C."/>
            <person name="Blankenburg K."/>
            <person name="Forbes L."/>
            <person name="Fu Q."/>
            <person name="Gubbala S."/>
            <person name="Hirani K."/>
            <person name="Jayaseelan J.C."/>
            <person name="Lara F."/>
            <person name="Munidasa M."/>
            <person name="Palculict T."/>
            <person name="Patil S."/>
            <person name="Pu L.-L."/>
            <person name="Saada N."/>
            <person name="Tang L."/>
            <person name="Weissenberger G."/>
            <person name="Zhu Y."/>
            <person name="Hemphill L."/>
            <person name="Shang Y."/>
            <person name="Youmans B."/>
            <person name="Ayvaz T."/>
            <person name="Ross M."/>
            <person name="Santibanez J."/>
            <person name="Aqrawi P."/>
            <person name="Gross S."/>
            <person name="Joshi V."/>
            <person name="Fowler G."/>
            <person name="Nazareth L."/>
            <person name="Reid J."/>
            <person name="Worley K."/>
            <person name="Petrosino J."/>
            <person name="Highlander S."/>
            <person name="Gibbs R."/>
        </authorList>
    </citation>
    <scope>NUCLEOTIDE SEQUENCE [LARGE SCALE GENOMIC DNA]</scope>
    <source>
        <strain evidence="3">DSM 16973</strain>
    </source>
</reference>
<keyword evidence="2 3" id="KW-0808">Transferase</keyword>
<dbReference type="PANTHER" id="PTHR43648:SF1">
    <property type="entry name" value="ELECTRON TRANSFER FLAVOPROTEIN BETA SUBUNIT LYSINE METHYLTRANSFERASE"/>
    <property type="match status" value="1"/>
</dbReference>
<dbReference type="Proteomes" id="UP000004394">
    <property type="component" value="Unassembled WGS sequence"/>
</dbReference>
<protein>
    <submittedName>
        <fullName evidence="3">Ribosomal protein L11 methyltransferase</fullName>
        <ecNumber evidence="3">2.1.1.-</ecNumber>
    </submittedName>
</protein>
<dbReference type="RefSeq" id="WP_006948624.1">
    <property type="nucleotide sequence ID" value="NZ_BAJI01000036.1"/>
</dbReference>
<keyword evidence="1 3" id="KW-0489">Methyltransferase</keyword>
<comment type="caution">
    <text evidence="3">The sequence shown here is derived from an EMBL/GenBank/DDBJ whole genome shotgun (WGS) entry which is preliminary data.</text>
</comment>
<dbReference type="SUPFAM" id="SSF53335">
    <property type="entry name" value="S-adenosyl-L-methionine-dependent methyltransferases"/>
    <property type="match status" value="1"/>
</dbReference>
<sequence>MKYWEVNFTISSIKIDSKGKQTRGVPTPDDLQTARDLVAALAGDAGFEAFEDSDDGVKGYVQKASFSKQALSECLQSFPMPHIVVSYTVQEAEDRDWNEVWEQEGFEPIVIAGKCVIHDGKHEKVLSGSTPMMEIRIDARQAFGTGTHPTTHMIVSILMDMEKTLETTMKGKRVLDCGCGTGILSIIASQCGASFITSYDIDEWSVENTRHNALLNQVDNIEVLHGTVDVLSHVDGVFDIVLANINRNILLADMPQFKEVMSAGGILIISGFYEEDCRLITEKAEMLGLHEVRRDAMDGWCCMVLQ</sequence>
<evidence type="ECO:0000313" key="4">
    <source>
        <dbReference type="Proteomes" id="UP000004394"/>
    </source>
</evidence>
<keyword evidence="3" id="KW-0687">Ribonucleoprotein</keyword>
<evidence type="ECO:0000313" key="3">
    <source>
        <dbReference type="EMBL" id="EFM02305.1"/>
    </source>
</evidence>
<dbReference type="HOGENOM" id="CLU_049382_0_0_10"/>
<dbReference type="EMBL" id="AEEI01000026">
    <property type="protein sequence ID" value="EFM02305.1"/>
    <property type="molecule type" value="Genomic_DNA"/>
</dbReference>
<dbReference type="NCBIfam" id="NF001785">
    <property type="entry name" value="PRK00517.2-2"/>
    <property type="match status" value="1"/>
</dbReference>
<dbReference type="STRING" id="862515.HMPREF0658_0810"/>
<dbReference type="eggNOG" id="COG2264">
    <property type="taxonomic scope" value="Bacteria"/>
</dbReference>